<dbReference type="GO" id="GO:0032259">
    <property type="term" value="P:methylation"/>
    <property type="evidence" value="ECO:0007669"/>
    <property type="project" value="UniProtKB-KW"/>
</dbReference>
<evidence type="ECO:0000259" key="1">
    <source>
        <dbReference type="Pfam" id="PF08242"/>
    </source>
</evidence>
<dbReference type="GO" id="GO:0008168">
    <property type="term" value="F:methyltransferase activity"/>
    <property type="evidence" value="ECO:0007669"/>
    <property type="project" value="UniProtKB-KW"/>
</dbReference>
<sequence>MQTEDVKNKYNADIVNKFNNKYEQERWFKNDIQKAGYDMTLSAIKTHALVKLYQSCFELGPGHGTWTKELFGYQPGADYTLLDISSAMLGLVKDRFKGNSNFNFIESDFLQFTTEKKFDFFFSSRVIEYIPEKSLMVKKIASLIQSGGRGFIITKTPKYLRKKIMGIAVPEFHSGQIAPGELAKLLKENDCQNIKIFPVTLSWPFWRSAKMNLLLYKYFGNKGLNFVSEFFSESYCVCFEK</sequence>
<dbReference type="InterPro" id="IPR013217">
    <property type="entry name" value="Methyltransf_12"/>
</dbReference>
<evidence type="ECO:0000313" key="2">
    <source>
        <dbReference type="EMBL" id="KKQ71247.1"/>
    </source>
</evidence>
<gene>
    <name evidence="2" type="ORF">US91_C0001G0174</name>
</gene>
<dbReference type="Pfam" id="PF08242">
    <property type="entry name" value="Methyltransf_12"/>
    <property type="match status" value="1"/>
</dbReference>
<dbReference type="Gene3D" id="3.40.50.150">
    <property type="entry name" value="Vaccinia Virus protein VP39"/>
    <property type="match status" value="1"/>
</dbReference>
<keyword evidence="2" id="KW-0489">Methyltransferase</keyword>
<protein>
    <submittedName>
        <fullName evidence="2">Methyltransferase type 12</fullName>
    </submittedName>
</protein>
<organism evidence="2 3">
    <name type="scientific">Candidatus Falkowbacteria bacterium GW2011_GWE1_38_31</name>
    <dbReference type="NCBI Taxonomy" id="1618638"/>
    <lineage>
        <taxon>Bacteria</taxon>
        <taxon>Candidatus Falkowiibacteriota</taxon>
    </lineage>
</organism>
<name>A0A0G0JXE3_9BACT</name>
<proteinExistence type="predicted"/>
<dbReference type="EMBL" id="LBUU01000001">
    <property type="protein sequence ID" value="KKQ71247.1"/>
    <property type="molecule type" value="Genomic_DNA"/>
</dbReference>
<keyword evidence="2" id="KW-0808">Transferase</keyword>
<dbReference type="AlphaFoldDB" id="A0A0G0JXE3"/>
<dbReference type="SUPFAM" id="SSF53335">
    <property type="entry name" value="S-adenosyl-L-methionine-dependent methyltransferases"/>
    <property type="match status" value="1"/>
</dbReference>
<dbReference type="InterPro" id="IPR029063">
    <property type="entry name" value="SAM-dependent_MTases_sf"/>
</dbReference>
<reference evidence="2 3" key="1">
    <citation type="journal article" date="2015" name="Nature">
        <title>rRNA introns, odd ribosomes, and small enigmatic genomes across a large radiation of phyla.</title>
        <authorList>
            <person name="Brown C.T."/>
            <person name="Hug L.A."/>
            <person name="Thomas B.C."/>
            <person name="Sharon I."/>
            <person name="Castelle C.J."/>
            <person name="Singh A."/>
            <person name="Wilkins M.J."/>
            <person name="Williams K.H."/>
            <person name="Banfield J.F."/>
        </authorList>
    </citation>
    <scope>NUCLEOTIDE SEQUENCE [LARGE SCALE GENOMIC DNA]</scope>
</reference>
<evidence type="ECO:0000313" key="3">
    <source>
        <dbReference type="Proteomes" id="UP000034022"/>
    </source>
</evidence>
<dbReference type="Proteomes" id="UP000034022">
    <property type="component" value="Unassembled WGS sequence"/>
</dbReference>
<comment type="caution">
    <text evidence="2">The sequence shown here is derived from an EMBL/GenBank/DDBJ whole genome shotgun (WGS) entry which is preliminary data.</text>
</comment>
<accession>A0A0G0JXE3</accession>
<feature type="domain" description="Methyltransferase type 12" evidence="1">
    <location>
        <begin position="58"/>
        <end position="149"/>
    </location>
</feature>